<dbReference type="PANTHER" id="PTHR19288:SF46">
    <property type="entry name" value="HALOACID DEHALOGENASE-LIKE HYDROLASE DOMAIN-CONTAINING PROTEIN 2"/>
    <property type="match status" value="1"/>
</dbReference>
<name>A8P849_COPC7</name>
<protein>
    <submittedName>
        <fullName evidence="2">Haloacid dehalogenase-like hydrolase domain-containing protein 2</fullName>
    </submittedName>
</protein>
<dbReference type="eggNOG" id="KOG3040">
    <property type="taxonomic scope" value="Eukaryota"/>
</dbReference>
<dbReference type="SUPFAM" id="SSF56784">
    <property type="entry name" value="HAD-like"/>
    <property type="match status" value="1"/>
</dbReference>
<proteinExistence type="predicted"/>
<dbReference type="EMBL" id="AACS02000005">
    <property type="protein sequence ID" value="EAU82267.1"/>
    <property type="molecule type" value="Genomic_DNA"/>
</dbReference>
<feature type="region of interest" description="Disordered" evidence="1">
    <location>
        <begin position="303"/>
        <end position="322"/>
    </location>
</feature>
<evidence type="ECO:0000313" key="2">
    <source>
        <dbReference type="EMBL" id="EAU82267.1"/>
    </source>
</evidence>
<dbReference type="GeneID" id="6016115"/>
<dbReference type="GO" id="GO:0016791">
    <property type="term" value="F:phosphatase activity"/>
    <property type="evidence" value="ECO:0007669"/>
    <property type="project" value="TreeGrafter"/>
</dbReference>
<dbReference type="Pfam" id="PF13242">
    <property type="entry name" value="Hydrolase_like"/>
    <property type="match status" value="1"/>
</dbReference>
<dbReference type="STRING" id="240176.A8P849"/>
<dbReference type="Proteomes" id="UP000001861">
    <property type="component" value="Unassembled WGS sequence"/>
</dbReference>
<dbReference type="InParanoid" id="A8P849"/>
<dbReference type="OrthoDB" id="426235at2759"/>
<feature type="compositionally biased region" description="Basic and acidic residues" evidence="1">
    <location>
        <begin position="312"/>
        <end position="322"/>
    </location>
</feature>
<accession>A8P849</accession>
<gene>
    <name evidence="2" type="ORF">CC1G_08879</name>
</gene>
<comment type="caution">
    <text evidence="2">The sequence shown here is derived from an EMBL/GenBank/DDBJ whole genome shotgun (WGS) entry which is preliminary data.</text>
</comment>
<dbReference type="KEGG" id="cci:CC1G_08879"/>
<sequence>MTARPHIKALLIDISGNLHVGSNPTSNAVDALKRLRGSRIPFRLCSNSSKESTASLIGRLRKLGFDFQDVNESGGGDKKEVWTSIGSVARSLREKGLKRPYLLLSKSASEEVLAELSGEPGTSTTNGTAEGFDSVVVGLAPGVFDYDHLNKAFRILMGEEGDGSPKGPHRPPLIATHKAKYVEKDNPPGLSLGPGPFVTALEHASGSKAHVVGKPTRAFFELVIRDFGPSELSPGEDSEGKIAVIGDDVEADLGEGALELGLWRVLVKTGKYRPGDEKRPGTIPPDEVFNSFADFIDDLLRTQLKQPSNSGTRHDDKPPLSM</sequence>
<dbReference type="InterPro" id="IPR006357">
    <property type="entry name" value="HAD-SF_hydro_IIA"/>
</dbReference>
<organism evidence="2 3">
    <name type="scientific">Coprinopsis cinerea (strain Okayama-7 / 130 / ATCC MYA-4618 / FGSC 9003)</name>
    <name type="common">Inky cap fungus</name>
    <name type="synonym">Hormographiella aspergillata</name>
    <dbReference type="NCBI Taxonomy" id="240176"/>
    <lineage>
        <taxon>Eukaryota</taxon>
        <taxon>Fungi</taxon>
        <taxon>Dikarya</taxon>
        <taxon>Basidiomycota</taxon>
        <taxon>Agaricomycotina</taxon>
        <taxon>Agaricomycetes</taxon>
        <taxon>Agaricomycetidae</taxon>
        <taxon>Agaricales</taxon>
        <taxon>Agaricineae</taxon>
        <taxon>Psathyrellaceae</taxon>
        <taxon>Coprinopsis</taxon>
    </lineage>
</organism>
<dbReference type="RefSeq" id="XP_001839500.1">
    <property type="nucleotide sequence ID" value="XM_001839448.1"/>
</dbReference>
<dbReference type="InterPro" id="IPR036412">
    <property type="entry name" value="HAD-like_sf"/>
</dbReference>
<reference evidence="2 3" key="1">
    <citation type="journal article" date="2010" name="Proc. Natl. Acad. Sci. U.S.A.">
        <title>Insights into evolution of multicellular fungi from the assembled chromosomes of the mushroom Coprinopsis cinerea (Coprinus cinereus).</title>
        <authorList>
            <person name="Stajich J.E."/>
            <person name="Wilke S.K."/>
            <person name="Ahren D."/>
            <person name="Au C.H."/>
            <person name="Birren B.W."/>
            <person name="Borodovsky M."/>
            <person name="Burns C."/>
            <person name="Canback B."/>
            <person name="Casselton L.A."/>
            <person name="Cheng C.K."/>
            <person name="Deng J."/>
            <person name="Dietrich F.S."/>
            <person name="Fargo D.C."/>
            <person name="Farman M.L."/>
            <person name="Gathman A.C."/>
            <person name="Goldberg J."/>
            <person name="Guigo R."/>
            <person name="Hoegger P.J."/>
            <person name="Hooker J.B."/>
            <person name="Huggins A."/>
            <person name="James T.Y."/>
            <person name="Kamada T."/>
            <person name="Kilaru S."/>
            <person name="Kodira C."/>
            <person name="Kues U."/>
            <person name="Kupfer D."/>
            <person name="Kwan H.S."/>
            <person name="Lomsadze A."/>
            <person name="Li W."/>
            <person name="Lilly W.W."/>
            <person name="Ma L.J."/>
            <person name="Mackey A.J."/>
            <person name="Manning G."/>
            <person name="Martin F."/>
            <person name="Muraguchi H."/>
            <person name="Natvig D.O."/>
            <person name="Palmerini H."/>
            <person name="Ramesh M.A."/>
            <person name="Rehmeyer C.J."/>
            <person name="Roe B.A."/>
            <person name="Shenoy N."/>
            <person name="Stanke M."/>
            <person name="Ter-Hovhannisyan V."/>
            <person name="Tunlid A."/>
            <person name="Velagapudi R."/>
            <person name="Vision T.J."/>
            <person name="Zeng Q."/>
            <person name="Zolan M.E."/>
            <person name="Pukkila P.J."/>
        </authorList>
    </citation>
    <scope>NUCLEOTIDE SEQUENCE [LARGE SCALE GENOMIC DNA]</scope>
    <source>
        <strain evidence="3">Okayama-7 / 130 / ATCC MYA-4618 / FGSC 9003</strain>
    </source>
</reference>
<dbReference type="Gene3D" id="3.40.50.1000">
    <property type="entry name" value="HAD superfamily/HAD-like"/>
    <property type="match status" value="2"/>
</dbReference>
<dbReference type="AlphaFoldDB" id="A8P849"/>
<dbReference type="InterPro" id="IPR023214">
    <property type="entry name" value="HAD_sf"/>
</dbReference>
<evidence type="ECO:0000313" key="3">
    <source>
        <dbReference type="Proteomes" id="UP000001861"/>
    </source>
</evidence>
<dbReference type="PANTHER" id="PTHR19288">
    <property type="entry name" value="4-NITROPHENYLPHOSPHATASE-RELATED"/>
    <property type="match status" value="1"/>
</dbReference>
<dbReference type="Pfam" id="PF13344">
    <property type="entry name" value="Hydrolase_6"/>
    <property type="match status" value="1"/>
</dbReference>
<dbReference type="GO" id="GO:0005737">
    <property type="term" value="C:cytoplasm"/>
    <property type="evidence" value="ECO:0007669"/>
    <property type="project" value="TreeGrafter"/>
</dbReference>
<keyword evidence="3" id="KW-1185">Reference proteome</keyword>
<dbReference type="VEuPathDB" id="FungiDB:CC1G_08879"/>
<evidence type="ECO:0000256" key="1">
    <source>
        <dbReference type="SAM" id="MobiDB-lite"/>
    </source>
</evidence>
<dbReference type="OMA" id="HKAKYIQ"/>